<sequence>MSAREILEICLVLVLAVAWYLSYTAARLDRLHTRAEGAVSALDANLVRRAEASLELANSGVLDPASSMLLAAAASDALERTTEHVGADLLDGQHFGRREDVESQLTEALAATMTVDVRAGLAADDGPAGDAWERVLAAGRRAQYARNFLNQAVRDVRRVRRKGVVRVFHLAGYAALPDFVEFDDALPGDPAP</sequence>
<keyword evidence="1" id="KW-0812">Transmembrane</keyword>
<organism evidence="2 3">
    <name type="scientific">Nostocoides vanveenii</name>
    <dbReference type="NCBI Taxonomy" id="330835"/>
    <lineage>
        <taxon>Bacteria</taxon>
        <taxon>Bacillati</taxon>
        <taxon>Actinomycetota</taxon>
        <taxon>Actinomycetes</taxon>
        <taxon>Micrococcales</taxon>
        <taxon>Intrasporangiaceae</taxon>
        <taxon>Nostocoides</taxon>
    </lineage>
</organism>
<proteinExistence type="predicted"/>
<dbReference type="EMBL" id="BAAAPN010000034">
    <property type="protein sequence ID" value="GAA1754953.1"/>
    <property type="molecule type" value="Genomic_DNA"/>
</dbReference>
<name>A0ABN2KFS7_9MICO</name>
<dbReference type="Proteomes" id="UP001501475">
    <property type="component" value="Unassembled WGS sequence"/>
</dbReference>
<keyword evidence="3" id="KW-1185">Reference proteome</keyword>
<evidence type="ECO:0000313" key="2">
    <source>
        <dbReference type="EMBL" id="GAA1754953.1"/>
    </source>
</evidence>
<keyword evidence="1" id="KW-1133">Transmembrane helix</keyword>
<protein>
    <submittedName>
        <fullName evidence="2">Membrane protein</fullName>
    </submittedName>
</protein>
<dbReference type="RefSeq" id="WP_344063903.1">
    <property type="nucleotide sequence ID" value="NZ_BAAAPN010000034.1"/>
</dbReference>
<feature type="transmembrane region" description="Helical" evidence="1">
    <location>
        <begin position="6"/>
        <end position="26"/>
    </location>
</feature>
<keyword evidence="1" id="KW-0472">Membrane</keyword>
<accession>A0ABN2KFS7</accession>
<reference evidence="2 3" key="1">
    <citation type="journal article" date="2019" name="Int. J. Syst. Evol. Microbiol.">
        <title>The Global Catalogue of Microorganisms (GCM) 10K type strain sequencing project: providing services to taxonomists for standard genome sequencing and annotation.</title>
        <authorList>
            <consortium name="The Broad Institute Genomics Platform"/>
            <consortium name="The Broad Institute Genome Sequencing Center for Infectious Disease"/>
            <person name="Wu L."/>
            <person name="Ma J."/>
        </authorList>
    </citation>
    <scope>NUCLEOTIDE SEQUENCE [LARGE SCALE GENOMIC DNA]</scope>
    <source>
        <strain evidence="2 3">JCM 15591</strain>
    </source>
</reference>
<comment type="caution">
    <text evidence="2">The sequence shown here is derived from an EMBL/GenBank/DDBJ whole genome shotgun (WGS) entry which is preliminary data.</text>
</comment>
<gene>
    <name evidence="2" type="ORF">GCM10009810_13430</name>
</gene>
<evidence type="ECO:0000313" key="3">
    <source>
        <dbReference type="Proteomes" id="UP001501475"/>
    </source>
</evidence>
<evidence type="ECO:0000256" key="1">
    <source>
        <dbReference type="SAM" id="Phobius"/>
    </source>
</evidence>